<sequence>MDAKLQFLLAITWQHEKGDGLTRLYDLAKSVKEKVAECSEIFESERDQEIAELQILDALQETRRLPEAERLDYFLGGWAVLPTNTNLARLHQETAAPHLIARTLVTEAKRDFEARADHRAIAARLRRCISELGKQEQFPFHVPALAACIMGLARRPGRVTEEEITIEVAHYEKEAEQIAADKQRIKRNELVAELIPDAERICLQIDQSYAWSDLAINARKMTSLSIIGIYTQLNYYGLVCDARFSPKAVKTPIIPADVFHQEMTIWFLRASALMYSGDDRETRILRRSIVDSEREDVRVYGKQVLDSLVLIVPVNDEAHDIEKQLSLLLLKLDSKWRKCNVDLVESAKFLENLPATLRDLVVSHGMRRKVIRTKKTLLFCLAGLIAENVYRYRHTHKKFLEAKGICTRADVDEYVAELLREHGFQYNAETLRRKRSQWRREFLERVPEVFGLGNA</sequence>
<organism evidence="1 2">
    <name type="scientific">Vreelandella sulfidaeris</name>
    <dbReference type="NCBI Taxonomy" id="115553"/>
    <lineage>
        <taxon>Bacteria</taxon>
        <taxon>Pseudomonadati</taxon>
        <taxon>Pseudomonadota</taxon>
        <taxon>Gammaproteobacteria</taxon>
        <taxon>Oceanospirillales</taxon>
        <taxon>Halomonadaceae</taxon>
        <taxon>Vreelandella</taxon>
    </lineage>
</organism>
<evidence type="ECO:0000313" key="2">
    <source>
        <dbReference type="Proteomes" id="UP000252204"/>
    </source>
</evidence>
<dbReference type="EMBL" id="QNTU01000012">
    <property type="protein sequence ID" value="RBI65937.1"/>
    <property type="molecule type" value="Genomic_DNA"/>
</dbReference>
<reference evidence="2" key="1">
    <citation type="submission" date="2018-06" db="EMBL/GenBank/DDBJ databases">
        <title>Whole genome sequencing of four bacterial strains from South Shetland trench revealing bio-synthetic gene clusters.</title>
        <authorList>
            <person name="Abdel-Mageed W.M."/>
            <person name="Lehri B."/>
            <person name="Jarmusch S."/>
            <person name="Miranda K."/>
            <person name="Goodfellow M."/>
            <person name="Jaspars M."/>
            <person name="Karlyshev A.V."/>
        </authorList>
    </citation>
    <scope>NUCLEOTIDE SEQUENCE [LARGE SCALE GENOMIC DNA]</scope>
    <source>
        <strain evidence="2">SST4</strain>
    </source>
</reference>
<accession>A0A365TJQ3</accession>
<proteinExistence type="predicted"/>
<keyword evidence="2" id="KW-1185">Reference proteome</keyword>
<dbReference type="AlphaFoldDB" id="A0A365TJQ3"/>
<dbReference type="Proteomes" id="UP000252204">
    <property type="component" value="Unassembled WGS sequence"/>
</dbReference>
<name>A0A365TJQ3_9GAMM</name>
<evidence type="ECO:0000313" key="1">
    <source>
        <dbReference type="EMBL" id="RBI65937.1"/>
    </source>
</evidence>
<comment type="caution">
    <text evidence="1">The sequence shown here is derived from an EMBL/GenBank/DDBJ whole genome shotgun (WGS) entry which is preliminary data.</text>
</comment>
<protein>
    <submittedName>
        <fullName evidence="1">Uncharacterized protein</fullName>
    </submittedName>
</protein>
<gene>
    <name evidence="1" type="ORF">DQ400_15855</name>
</gene>